<feature type="domain" description="Recombinase" evidence="7">
    <location>
        <begin position="146"/>
        <end position="263"/>
    </location>
</feature>
<dbReference type="InterPro" id="IPR006119">
    <property type="entry name" value="Resolv_N"/>
</dbReference>
<evidence type="ECO:0000313" key="8">
    <source>
        <dbReference type="EMBL" id="RUS92775.1"/>
    </source>
</evidence>
<evidence type="ECO:0000256" key="5">
    <source>
        <dbReference type="PROSITE-ProRule" id="PRU10137"/>
    </source>
</evidence>
<keyword evidence="2" id="KW-0238">DNA-binding</keyword>
<keyword evidence="3" id="KW-0233">DNA recombination</keyword>
<dbReference type="SMART" id="SM00857">
    <property type="entry name" value="Resolvase"/>
    <property type="match status" value="1"/>
</dbReference>
<dbReference type="InterPro" id="IPR050639">
    <property type="entry name" value="SSR_resolvase"/>
</dbReference>
<dbReference type="GO" id="GO:0000150">
    <property type="term" value="F:DNA strand exchange activity"/>
    <property type="evidence" value="ECO:0007669"/>
    <property type="project" value="InterPro"/>
</dbReference>
<reference evidence="8" key="1">
    <citation type="submission" date="2018-12" db="EMBL/GenBank/DDBJ databases">
        <authorList>
            <person name="Will S."/>
            <person name="Neumann-Schaal M."/>
            <person name="Henke P."/>
        </authorList>
    </citation>
    <scope>NUCLEOTIDE SEQUENCE</scope>
    <source>
        <strain evidence="8">PCC 7102</strain>
    </source>
</reference>
<accession>A0A3S1BW76</accession>
<dbReference type="GO" id="GO:0003677">
    <property type="term" value="F:DNA binding"/>
    <property type="evidence" value="ECO:0007669"/>
    <property type="project" value="UniProtKB-KW"/>
</dbReference>
<proteinExistence type="predicted"/>
<organism evidence="8 9">
    <name type="scientific">Dulcicalothrix desertica PCC 7102</name>
    <dbReference type="NCBI Taxonomy" id="232991"/>
    <lineage>
        <taxon>Bacteria</taxon>
        <taxon>Bacillati</taxon>
        <taxon>Cyanobacteriota</taxon>
        <taxon>Cyanophyceae</taxon>
        <taxon>Nostocales</taxon>
        <taxon>Calotrichaceae</taxon>
        <taxon>Dulcicalothrix</taxon>
    </lineage>
</organism>
<evidence type="ECO:0008006" key="10">
    <source>
        <dbReference type="Google" id="ProtNLM"/>
    </source>
</evidence>
<dbReference type="Proteomes" id="UP000271624">
    <property type="component" value="Unassembled WGS sequence"/>
</dbReference>
<gene>
    <name evidence="8" type="ORF">DSM106972_098250</name>
</gene>
<sequence>MRVGYVRVSTGEQEDALEQQTSRINKAGAVLIFSDIESGRSDNRKEFNKMLTMCREGQIQEVIVTRVDRLARSVITISKTIALFEELNVKLIILDAPVDDSSSPFGWFSLNQMAGLAEFESRLLQNRVKHGLAYFREQNKACPQPPFGYVRIDEKNEPDMTLHKSGKTHWAIAAEIVEYFLENKASLRNTVQYFIKKYDVKFSPPGLRQWFRNPVLRGHTRYGVRKSRIDSSKWDIRENTHTALISKEVYEQIEVQLSENKNLWGKNFEGGNNRNSVGRYLLSGQIICGCCGYKCYVHDRKKTNGIRCKRRRIYGDAECDNKTAVPLKKVIEAVDSALTARAIELKNYTINNQPTIEETPDIIELKARLENLQKMPQDEIIEDAVRRTILKIQQLQQKKTHGVTVSNHLINQLRESFNDYEFFKTLPDEVKSQLYKKFVKHVKVLNGDIVEVALVDILG</sequence>
<feature type="domain" description="Resolvase/invertase-type recombinase catalytic" evidence="6">
    <location>
        <begin position="1"/>
        <end position="139"/>
    </location>
</feature>
<dbReference type="SUPFAM" id="SSF53041">
    <property type="entry name" value="Resolvase-like"/>
    <property type="match status" value="1"/>
</dbReference>
<dbReference type="Pfam" id="PF13408">
    <property type="entry name" value="Zn_ribbon_recom"/>
    <property type="match status" value="1"/>
</dbReference>
<evidence type="ECO:0000313" key="9">
    <source>
        <dbReference type="Proteomes" id="UP000271624"/>
    </source>
</evidence>
<dbReference type="CDD" id="cd03768">
    <property type="entry name" value="SR_ResInv"/>
    <property type="match status" value="1"/>
</dbReference>
<feature type="active site" description="O-(5'-phospho-DNA)-serine intermediate" evidence="4 5">
    <location>
        <position position="9"/>
    </location>
</feature>
<dbReference type="RefSeq" id="WP_127087715.1">
    <property type="nucleotide sequence ID" value="NZ_RSCL01000069.1"/>
</dbReference>
<dbReference type="NCBIfam" id="NF041201">
    <property type="entry name" value="recomb_XisF"/>
    <property type="match status" value="1"/>
</dbReference>
<evidence type="ECO:0000256" key="3">
    <source>
        <dbReference type="ARBA" id="ARBA00023172"/>
    </source>
</evidence>
<evidence type="ECO:0000259" key="7">
    <source>
        <dbReference type="PROSITE" id="PS51737"/>
    </source>
</evidence>
<evidence type="ECO:0000256" key="4">
    <source>
        <dbReference type="PIRSR" id="PIRSR606118-50"/>
    </source>
</evidence>
<reference evidence="8" key="2">
    <citation type="journal article" date="2019" name="Genome Biol. Evol.">
        <title>Day and night: Metabolic profiles and evolutionary relationships of six axenic non-marine cyanobacteria.</title>
        <authorList>
            <person name="Will S.E."/>
            <person name="Henke P."/>
            <person name="Boedeker C."/>
            <person name="Huang S."/>
            <person name="Brinkmann H."/>
            <person name="Rohde M."/>
            <person name="Jarek M."/>
            <person name="Friedl T."/>
            <person name="Seufert S."/>
            <person name="Schumacher M."/>
            <person name="Overmann J."/>
            <person name="Neumann-Schaal M."/>
            <person name="Petersen J."/>
        </authorList>
    </citation>
    <scope>NUCLEOTIDE SEQUENCE [LARGE SCALE GENOMIC DNA]</scope>
    <source>
        <strain evidence="8">PCC 7102</strain>
    </source>
</reference>
<dbReference type="Gene3D" id="3.40.50.1390">
    <property type="entry name" value="Resolvase, N-terminal catalytic domain"/>
    <property type="match status" value="1"/>
</dbReference>
<dbReference type="InterPro" id="IPR025827">
    <property type="entry name" value="Zn_ribbon_recom_dom"/>
</dbReference>
<dbReference type="InterPro" id="IPR036162">
    <property type="entry name" value="Resolvase-like_N_sf"/>
</dbReference>
<dbReference type="PROSITE" id="PS51736">
    <property type="entry name" value="RECOMBINASES_3"/>
    <property type="match status" value="1"/>
</dbReference>
<dbReference type="GO" id="GO:0015074">
    <property type="term" value="P:DNA integration"/>
    <property type="evidence" value="ECO:0007669"/>
    <property type="project" value="UniProtKB-KW"/>
</dbReference>
<comment type="caution">
    <text evidence="8">The sequence shown here is derived from an EMBL/GenBank/DDBJ whole genome shotgun (WGS) entry which is preliminary data.</text>
</comment>
<dbReference type="InterPro" id="IPR011109">
    <property type="entry name" value="DNA_bind_recombinase_dom"/>
</dbReference>
<protein>
    <recommendedName>
        <fullName evidence="10">Resolvase</fullName>
    </recommendedName>
</protein>
<dbReference type="Pfam" id="PF07508">
    <property type="entry name" value="Recombinase"/>
    <property type="match status" value="1"/>
</dbReference>
<dbReference type="EMBL" id="RSCL01000069">
    <property type="protein sequence ID" value="RUS92775.1"/>
    <property type="molecule type" value="Genomic_DNA"/>
</dbReference>
<dbReference type="PROSITE" id="PS00397">
    <property type="entry name" value="RECOMBINASES_1"/>
    <property type="match status" value="1"/>
</dbReference>
<keyword evidence="1" id="KW-0229">DNA integration</keyword>
<dbReference type="PANTHER" id="PTHR30461:SF2">
    <property type="entry name" value="SERINE RECOMBINASE PINE-RELATED"/>
    <property type="match status" value="1"/>
</dbReference>
<dbReference type="InterPro" id="IPR006118">
    <property type="entry name" value="Recombinase_CS"/>
</dbReference>
<dbReference type="PANTHER" id="PTHR30461">
    <property type="entry name" value="DNA-INVERTASE FROM LAMBDOID PROPHAGE"/>
    <property type="match status" value="1"/>
</dbReference>
<evidence type="ECO:0000259" key="6">
    <source>
        <dbReference type="PROSITE" id="PS51736"/>
    </source>
</evidence>
<dbReference type="OrthoDB" id="9797501at2"/>
<name>A0A3S1BW76_9CYAN</name>
<evidence type="ECO:0000256" key="2">
    <source>
        <dbReference type="ARBA" id="ARBA00023125"/>
    </source>
</evidence>
<dbReference type="InterPro" id="IPR038109">
    <property type="entry name" value="DNA_bind_recomb_sf"/>
</dbReference>
<dbReference type="PROSITE" id="PS51737">
    <property type="entry name" value="RECOMBINASE_DNA_BIND"/>
    <property type="match status" value="1"/>
</dbReference>
<keyword evidence="9" id="KW-1185">Reference proteome</keyword>
<dbReference type="Pfam" id="PF00239">
    <property type="entry name" value="Resolvase"/>
    <property type="match status" value="1"/>
</dbReference>
<evidence type="ECO:0000256" key="1">
    <source>
        <dbReference type="ARBA" id="ARBA00022908"/>
    </source>
</evidence>
<dbReference type="Gene3D" id="3.90.1750.20">
    <property type="entry name" value="Putative Large Serine Recombinase, Chain B, Domain 2"/>
    <property type="match status" value="1"/>
</dbReference>
<dbReference type="AlphaFoldDB" id="A0A3S1BW76"/>